<dbReference type="AlphaFoldDB" id="A0A067BQ63"/>
<organism evidence="1 2">
    <name type="scientific">Saprolegnia parasitica (strain CBS 223.65)</name>
    <dbReference type="NCBI Taxonomy" id="695850"/>
    <lineage>
        <taxon>Eukaryota</taxon>
        <taxon>Sar</taxon>
        <taxon>Stramenopiles</taxon>
        <taxon>Oomycota</taxon>
        <taxon>Saprolegniomycetes</taxon>
        <taxon>Saprolegniales</taxon>
        <taxon>Saprolegniaceae</taxon>
        <taxon>Saprolegnia</taxon>
    </lineage>
</organism>
<accession>A0A067BQ63</accession>
<protein>
    <recommendedName>
        <fullName evidence="3">F-box domain-containing protein</fullName>
    </recommendedName>
</protein>
<dbReference type="Proteomes" id="UP000030745">
    <property type="component" value="Unassembled WGS sequence"/>
</dbReference>
<name>A0A067BQ63_SAPPC</name>
<dbReference type="GeneID" id="24134892"/>
<dbReference type="KEGG" id="spar:SPRG_12981"/>
<evidence type="ECO:0000313" key="1">
    <source>
        <dbReference type="EMBL" id="KDO20624.1"/>
    </source>
</evidence>
<evidence type="ECO:0000313" key="2">
    <source>
        <dbReference type="Proteomes" id="UP000030745"/>
    </source>
</evidence>
<dbReference type="RefSeq" id="XP_012208678.1">
    <property type="nucleotide sequence ID" value="XM_012353288.1"/>
</dbReference>
<reference evidence="1 2" key="1">
    <citation type="journal article" date="2013" name="PLoS Genet.">
        <title>Distinctive expansion of potential virulence genes in the genome of the oomycete fish pathogen Saprolegnia parasitica.</title>
        <authorList>
            <person name="Jiang R.H."/>
            <person name="de Bruijn I."/>
            <person name="Haas B.J."/>
            <person name="Belmonte R."/>
            <person name="Lobach L."/>
            <person name="Christie J."/>
            <person name="van den Ackerveken G."/>
            <person name="Bottin A."/>
            <person name="Bulone V."/>
            <person name="Diaz-Moreno S.M."/>
            <person name="Dumas B."/>
            <person name="Fan L."/>
            <person name="Gaulin E."/>
            <person name="Govers F."/>
            <person name="Grenville-Briggs L.J."/>
            <person name="Horner N.R."/>
            <person name="Levin J.Z."/>
            <person name="Mammella M."/>
            <person name="Meijer H.J."/>
            <person name="Morris P."/>
            <person name="Nusbaum C."/>
            <person name="Oome S."/>
            <person name="Phillips A.J."/>
            <person name="van Rooyen D."/>
            <person name="Rzeszutek E."/>
            <person name="Saraiva M."/>
            <person name="Secombes C.J."/>
            <person name="Seidl M.F."/>
            <person name="Snel B."/>
            <person name="Stassen J.H."/>
            <person name="Sykes S."/>
            <person name="Tripathy S."/>
            <person name="van den Berg H."/>
            <person name="Vega-Arreguin J.C."/>
            <person name="Wawra S."/>
            <person name="Young S.K."/>
            <person name="Zeng Q."/>
            <person name="Dieguez-Uribeondo J."/>
            <person name="Russ C."/>
            <person name="Tyler B.M."/>
            <person name="van West P."/>
        </authorList>
    </citation>
    <scope>NUCLEOTIDE SEQUENCE [LARGE SCALE GENOMIC DNA]</scope>
    <source>
        <strain evidence="1 2">CBS 223.65</strain>
    </source>
</reference>
<keyword evidence="2" id="KW-1185">Reference proteome</keyword>
<dbReference type="VEuPathDB" id="FungiDB:SPRG_12981"/>
<evidence type="ECO:0008006" key="3">
    <source>
        <dbReference type="Google" id="ProtNLM"/>
    </source>
</evidence>
<dbReference type="EMBL" id="KK583307">
    <property type="protein sequence ID" value="KDO20624.1"/>
    <property type="molecule type" value="Genomic_DNA"/>
</dbReference>
<gene>
    <name evidence="1" type="ORF">SPRG_12981</name>
</gene>
<proteinExistence type="predicted"/>
<sequence length="242" mass="27173">MPSSIKALTTVLVPMAVDGYLVPRDVLALELVCKELRGVLIDASSAIWQSFTQRYGGLLAADSRSEASFELVGFAHVHPFKVFALRDGHAFDLDPRRADAPVDGWRRAFPRSYTTRYVHLESAQWSVLNQTYRCAVLGIGFSKGAIELRFHINGNHSLGGLQDPWYSKLRIDDECLRPTDVWLTDIHSKCSYAGVLRFSVALAHGRVIQFTYGYSGYSTAFVCKLTEIFCRQHSLEHLLEDS</sequence>